<comment type="subcellular location">
    <subcellularLocation>
        <location evidence="1">Cell membrane</location>
        <topology evidence="1">Multi-pass membrane protein</topology>
    </subcellularLocation>
</comment>
<name>A0A2H0DTM5_9BACT</name>
<feature type="transmembrane region" description="Helical" evidence="8">
    <location>
        <begin position="351"/>
        <end position="370"/>
    </location>
</feature>
<feature type="transmembrane region" description="Helical" evidence="8">
    <location>
        <begin position="423"/>
        <end position="439"/>
    </location>
</feature>
<accession>A0A2H0DTM5</accession>
<sequence>MKSIIKNRPLVFLILFTLLGGLLRFWKLDSFPVSLNWDEASHGYNAYSILLTGKDEWGVRFPQIFRAFGDYKLPLYIYLTTLPVWLFGLTTFSVRFISALAGTLAIPGIYLLTRELFSTTSATQHEITTNNHGPITNNLALVTALLLAVSPWHFFISRPALEANLSLTLIIFGFYFLLKFFHSNPRTNTHEPITNNFALTTSVLLLGLSLHTYNTARIFVPLLVVVSFIIFRPTFRSLRPRFHGPITNNLALVTALLLALLFSGLVIFQVFLGEGTARYEKLKILSPATIFQIGEQRAHSSLGSLVSRLVHNRPVYFLTAFSKNYLGYFSPPFFSQQWGAQFQFAIPGQNLLTLPVFLLALIGILSHLSVLRPQLSKNSELITNNFTLITSQSLRFLYAWLLLSPVAASLTIDPPQALRPNPMIPAIIPFACLGLSRLLNIIPQKFIKSFSILLALWIGVSFGFYLRQYFGYYPLTYSSSWQFGYAEVMTYVQDHRNEYDRVFITKRFGEPHIFYAFFNQEEPEIVQPNQNNIRFKKSDWFWTDKIDNVYFINDWQIPITSIKILPLESGEEVSTQRSLLITSAGHIPVNAHVIRTVNFLDGSPAFIITSVP</sequence>
<evidence type="ECO:0000256" key="7">
    <source>
        <dbReference type="ARBA" id="ARBA00023136"/>
    </source>
</evidence>
<feature type="transmembrane region" description="Helical" evidence="8">
    <location>
        <begin position="163"/>
        <end position="181"/>
    </location>
</feature>
<comment type="caution">
    <text evidence="9">The sequence shown here is derived from an EMBL/GenBank/DDBJ whole genome shotgun (WGS) entry which is preliminary data.</text>
</comment>
<gene>
    <name evidence="9" type="ORF">COW83_03720</name>
</gene>
<dbReference type="GO" id="GO:0009103">
    <property type="term" value="P:lipopolysaccharide biosynthetic process"/>
    <property type="evidence" value="ECO:0007669"/>
    <property type="project" value="UniProtKB-ARBA"/>
</dbReference>
<feature type="transmembrane region" description="Helical" evidence="8">
    <location>
        <begin position="218"/>
        <end position="238"/>
    </location>
</feature>
<dbReference type="AlphaFoldDB" id="A0A2H0DTM5"/>
<reference evidence="9 10" key="1">
    <citation type="submission" date="2017-09" db="EMBL/GenBank/DDBJ databases">
        <title>Depth-based differentiation of microbial function through sediment-hosted aquifers and enrichment of novel symbionts in the deep terrestrial subsurface.</title>
        <authorList>
            <person name="Probst A.J."/>
            <person name="Ladd B."/>
            <person name="Jarett J.K."/>
            <person name="Geller-Mcgrath D.E."/>
            <person name="Sieber C.M."/>
            <person name="Emerson J.B."/>
            <person name="Anantharaman K."/>
            <person name="Thomas B.C."/>
            <person name="Malmstrom R."/>
            <person name="Stieglmeier M."/>
            <person name="Klingl A."/>
            <person name="Woyke T."/>
            <person name="Ryan C.M."/>
            <person name="Banfield J.F."/>
        </authorList>
    </citation>
    <scope>NUCLEOTIDE SEQUENCE [LARGE SCALE GENOMIC DNA]</scope>
    <source>
        <strain evidence="9">CG22_combo_CG10-13_8_21_14_all_43_12</strain>
    </source>
</reference>
<feature type="transmembrane region" description="Helical" evidence="8">
    <location>
        <begin position="250"/>
        <end position="272"/>
    </location>
</feature>
<evidence type="ECO:0008006" key="11">
    <source>
        <dbReference type="Google" id="ProtNLM"/>
    </source>
</evidence>
<feature type="transmembrane region" description="Helical" evidence="8">
    <location>
        <begin position="139"/>
        <end position="157"/>
    </location>
</feature>
<feature type="transmembrane region" description="Helical" evidence="8">
    <location>
        <begin position="84"/>
        <end position="112"/>
    </location>
</feature>
<dbReference type="InterPro" id="IPR050297">
    <property type="entry name" value="LipidA_mod_glycosyltrf_83"/>
</dbReference>
<organism evidence="9 10">
    <name type="scientific">Candidatus Collierbacteria bacterium CG22_combo_CG10-13_8_21_14_all_43_12</name>
    <dbReference type="NCBI Taxonomy" id="1974537"/>
    <lineage>
        <taxon>Bacteria</taxon>
        <taxon>Candidatus Collieribacteriota</taxon>
    </lineage>
</organism>
<dbReference type="GO" id="GO:0010041">
    <property type="term" value="P:response to iron(III) ion"/>
    <property type="evidence" value="ECO:0007669"/>
    <property type="project" value="TreeGrafter"/>
</dbReference>
<evidence type="ECO:0000256" key="2">
    <source>
        <dbReference type="ARBA" id="ARBA00022475"/>
    </source>
</evidence>
<dbReference type="EMBL" id="PCTR01000116">
    <property type="protein sequence ID" value="PIP85535.1"/>
    <property type="molecule type" value="Genomic_DNA"/>
</dbReference>
<evidence type="ECO:0000313" key="10">
    <source>
        <dbReference type="Proteomes" id="UP000231136"/>
    </source>
</evidence>
<evidence type="ECO:0000313" key="9">
    <source>
        <dbReference type="EMBL" id="PIP85535.1"/>
    </source>
</evidence>
<dbReference type="PANTHER" id="PTHR33908:SF3">
    <property type="entry name" value="UNDECAPRENYL PHOSPHATE-ALPHA-4-AMINO-4-DEOXY-L-ARABINOSE ARABINOSYL TRANSFERASE"/>
    <property type="match status" value="1"/>
</dbReference>
<evidence type="ECO:0000256" key="4">
    <source>
        <dbReference type="ARBA" id="ARBA00022679"/>
    </source>
</evidence>
<proteinExistence type="predicted"/>
<evidence type="ECO:0000256" key="6">
    <source>
        <dbReference type="ARBA" id="ARBA00022989"/>
    </source>
</evidence>
<keyword evidence="2" id="KW-1003">Cell membrane</keyword>
<feature type="transmembrane region" description="Helical" evidence="8">
    <location>
        <begin position="446"/>
        <end position="466"/>
    </location>
</feature>
<evidence type="ECO:0000256" key="5">
    <source>
        <dbReference type="ARBA" id="ARBA00022692"/>
    </source>
</evidence>
<evidence type="ECO:0000256" key="1">
    <source>
        <dbReference type="ARBA" id="ARBA00004651"/>
    </source>
</evidence>
<keyword evidence="6 8" id="KW-1133">Transmembrane helix</keyword>
<protein>
    <recommendedName>
        <fullName evidence="11">Glycosyltransferase RgtA/B/C/D-like domain-containing protein</fullName>
    </recommendedName>
</protein>
<keyword evidence="7 8" id="KW-0472">Membrane</keyword>
<keyword evidence="4" id="KW-0808">Transferase</keyword>
<dbReference type="GO" id="GO:0016763">
    <property type="term" value="F:pentosyltransferase activity"/>
    <property type="evidence" value="ECO:0007669"/>
    <property type="project" value="TreeGrafter"/>
</dbReference>
<evidence type="ECO:0000256" key="8">
    <source>
        <dbReference type="SAM" id="Phobius"/>
    </source>
</evidence>
<dbReference type="PANTHER" id="PTHR33908">
    <property type="entry name" value="MANNOSYLTRANSFERASE YKCB-RELATED"/>
    <property type="match status" value="1"/>
</dbReference>
<keyword evidence="3" id="KW-0328">Glycosyltransferase</keyword>
<evidence type="ECO:0000256" key="3">
    <source>
        <dbReference type="ARBA" id="ARBA00022676"/>
    </source>
</evidence>
<dbReference type="Proteomes" id="UP000231136">
    <property type="component" value="Unassembled WGS sequence"/>
</dbReference>
<keyword evidence="5 8" id="KW-0812">Transmembrane</keyword>
<dbReference type="GO" id="GO:0005886">
    <property type="term" value="C:plasma membrane"/>
    <property type="evidence" value="ECO:0007669"/>
    <property type="project" value="UniProtKB-SubCell"/>
</dbReference>